<dbReference type="Proteomes" id="UP000235145">
    <property type="component" value="Unassembled WGS sequence"/>
</dbReference>
<evidence type="ECO:0000313" key="2">
    <source>
        <dbReference type="EMBL" id="KAJ0212662.1"/>
    </source>
</evidence>
<dbReference type="AlphaFoldDB" id="A0A9R1VS13"/>
<proteinExistence type="predicted"/>
<evidence type="ECO:0000256" key="1">
    <source>
        <dbReference type="SAM" id="MobiDB-lite"/>
    </source>
</evidence>
<feature type="region of interest" description="Disordered" evidence="1">
    <location>
        <begin position="96"/>
        <end position="119"/>
    </location>
</feature>
<protein>
    <submittedName>
        <fullName evidence="2">Uncharacterized protein</fullName>
    </submittedName>
</protein>
<evidence type="ECO:0000313" key="3">
    <source>
        <dbReference type="Proteomes" id="UP000235145"/>
    </source>
</evidence>
<sequence>MLIDCPKEKRLLEDVEEILRTLERVKMKLKAGKCTFGVKEWNFQWYYPNSITNGCAISTYLERSSRDEWKMNSFEPFYLQIRRNSHATLLDLQRMHREKQLPIDPSSRKNMPSDHGGLK</sequence>
<keyword evidence="3" id="KW-1185">Reference proteome</keyword>
<gene>
    <name evidence="2" type="ORF">LSAT_V11C400223150</name>
</gene>
<accession>A0A9R1VS13</accession>
<name>A0A9R1VS13_LACSA</name>
<comment type="caution">
    <text evidence="2">The sequence shown here is derived from an EMBL/GenBank/DDBJ whole genome shotgun (WGS) entry which is preliminary data.</text>
</comment>
<reference evidence="2 3" key="1">
    <citation type="journal article" date="2017" name="Nat. Commun.">
        <title>Genome assembly with in vitro proximity ligation data and whole-genome triplication in lettuce.</title>
        <authorList>
            <person name="Reyes-Chin-Wo S."/>
            <person name="Wang Z."/>
            <person name="Yang X."/>
            <person name="Kozik A."/>
            <person name="Arikit S."/>
            <person name="Song C."/>
            <person name="Xia L."/>
            <person name="Froenicke L."/>
            <person name="Lavelle D.O."/>
            <person name="Truco M.J."/>
            <person name="Xia R."/>
            <person name="Zhu S."/>
            <person name="Xu C."/>
            <person name="Xu H."/>
            <person name="Xu X."/>
            <person name="Cox K."/>
            <person name="Korf I."/>
            <person name="Meyers B.C."/>
            <person name="Michelmore R.W."/>
        </authorList>
    </citation>
    <scope>NUCLEOTIDE SEQUENCE [LARGE SCALE GENOMIC DNA]</scope>
    <source>
        <strain evidence="3">cv. Salinas</strain>
        <tissue evidence="2">Seedlings</tissue>
    </source>
</reference>
<organism evidence="2 3">
    <name type="scientific">Lactuca sativa</name>
    <name type="common">Garden lettuce</name>
    <dbReference type="NCBI Taxonomy" id="4236"/>
    <lineage>
        <taxon>Eukaryota</taxon>
        <taxon>Viridiplantae</taxon>
        <taxon>Streptophyta</taxon>
        <taxon>Embryophyta</taxon>
        <taxon>Tracheophyta</taxon>
        <taxon>Spermatophyta</taxon>
        <taxon>Magnoliopsida</taxon>
        <taxon>eudicotyledons</taxon>
        <taxon>Gunneridae</taxon>
        <taxon>Pentapetalae</taxon>
        <taxon>asterids</taxon>
        <taxon>campanulids</taxon>
        <taxon>Asterales</taxon>
        <taxon>Asteraceae</taxon>
        <taxon>Cichorioideae</taxon>
        <taxon>Cichorieae</taxon>
        <taxon>Lactucinae</taxon>
        <taxon>Lactuca</taxon>
    </lineage>
</organism>
<dbReference type="EMBL" id="NBSK02000004">
    <property type="protein sequence ID" value="KAJ0212662.1"/>
    <property type="molecule type" value="Genomic_DNA"/>
</dbReference>